<organism evidence="1 2">
    <name type="scientific">Saccharospirillum salsuginis</name>
    <dbReference type="NCBI Taxonomy" id="418750"/>
    <lineage>
        <taxon>Bacteria</taxon>
        <taxon>Pseudomonadati</taxon>
        <taxon>Pseudomonadota</taxon>
        <taxon>Gammaproteobacteria</taxon>
        <taxon>Oceanospirillales</taxon>
        <taxon>Saccharospirillaceae</taxon>
        <taxon>Saccharospirillum</taxon>
    </lineage>
</organism>
<sequence length="104" mass="11666">MNDVREFELIVSQDFDFGALEVSRDEQGDLQANMEPICEILSASGIEESMLENQDVLSALINTLYDFHLENGGAVDLEIERFRALHEVAKEYGRAWVTGSATLQ</sequence>
<reference evidence="1" key="2">
    <citation type="submission" date="2020-09" db="EMBL/GenBank/DDBJ databases">
        <authorList>
            <person name="Sun Q."/>
            <person name="Kim S."/>
        </authorList>
    </citation>
    <scope>NUCLEOTIDE SEQUENCE</scope>
    <source>
        <strain evidence="1">KCTC 22169</strain>
    </source>
</reference>
<protein>
    <submittedName>
        <fullName evidence="1">Uncharacterized protein</fullName>
    </submittedName>
</protein>
<dbReference type="AlphaFoldDB" id="A0A918NG96"/>
<proteinExistence type="predicted"/>
<accession>A0A918NG96</accession>
<comment type="caution">
    <text evidence="1">The sequence shown here is derived from an EMBL/GenBank/DDBJ whole genome shotgun (WGS) entry which is preliminary data.</text>
</comment>
<keyword evidence="2" id="KW-1185">Reference proteome</keyword>
<dbReference type="Proteomes" id="UP000626148">
    <property type="component" value="Unassembled WGS sequence"/>
</dbReference>
<name>A0A918NG96_9GAMM</name>
<dbReference type="RefSeq" id="WP_189611331.1">
    <property type="nucleotide sequence ID" value="NZ_BMXR01000009.1"/>
</dbReference>
<reference evidence="1" key="1">
    <citation type="journal article" date="2014" name="Int. J. Syst. Evol. Microbiol.">
        <title>Complete genome sequence of Corynebacterium casei LMG S-19264T (=DSM 44701T), isolated from a smear-ripened cheese.</title>
        <authorList>
            <consortium name="US DOE Joint Genome Institute (JGI-PGF)"/>
            <person name="Walter F."/>
            <person name="Albersmeier A."/>
            <person name="Kalinowski J."/>
            <person name="Ruckert C."/>
        </authorList>
    </citation>
    <scope>NUCLEOTIDE SEQUENCE</scope>
    <source>
        <strain evidence="1">KCTC 22169</strain>
    </source>
</reference>
<evidence type="ECO:0000313" key="1">
    <source>
        <dbReference type="EMBL" id="GGX65236.1"/>
    </source>
</evidence>
<evidence type="ECO:0000313" key="2">
    <source>
        <dbReference type="Proteomes" id="UP000626148"/>
    </source>
</evidence>
<dbReference type="EMBL" id="BMXR01000009">
    <property type="protein sequence ID" value="GGX65236.1"/>
    <property type="molecule type" value="Genomic_DNA"/>
</dbReference>
<gene>
    <name evidence="1" type="ORF">GCM10007392_36380</name>
</gene>